<dbReference type="AlphaFoldDB" id="A0A4Y2MQG0"/>
<keyword evidence="1" id="KW-0472">Membrane</keyword>
<feature type="transmembrane region" description="Helical" evidence="1">
    <location>
        <begin position="80"/>
        <end position="98"/>
    </location>
</feature>
<protein>
    <submittedName>
        <fullName evidence="2">Uncharacterized protein</fullName>
    </submittedName>
</protein>
<gene>
    <name evidence="2" type="ORF">AVEN_222921_1</name>
</gene>
<reference evidence="2 3" key="1">
    <citation type="journal article" date="2019" name="Sci. Rep.">
        <title>Orb-weaving spider Araneus ventricosus genome elucidates the spidroin gene catalogue.</title>
        <authorList>
            <person name="Kono N."/>
            <person name="Nakamura H."/>
            <person name="Ohtoshi R."/>
            <person name="Moran D.A.P."/>
            <person name="Shinohara A."/>
            <person name="Yoshida Y."/>
            <person name="Fujiwara M."/>
            <person name="Mori M."/>
            <person name="Tomita M."/>
            <person name="Arakawa K."/>
        </authorList>
    </citation>
    <scope>NUCLEOTIDE SEQUENCE [LARGE SCALE GENOMIC DNA]</scope>
</reference>
<evidence type="ECO:0000313" key="2">
    <source>
        <dbReference type="EMBL" id="GBN28554.1"/>
    </source>
</evidence>
<comment type="caution">
    <text evidence="2">The sequence shown here is derived from an EMBL/GenBank/DDBJ whole genome shotgun (WGS) entry which is preliminary data.</text>
</comment>
<sequence>MFDTQPPDSGSGKASIVRFVEENCIDEKSIEAFGCDGTATNTGASNRSIELLKNASKHPLEAVVCLSHLFLEDDLKIHSSLQRIAFMVLFIGYTYVLYQS</sequence>
<dbReference type="Proteomes" id="UP000499080">
    <property type="component" value="Unassembled WGS sequence"/>
</dbReference>
<organism evidence="2 3">
    <name type="scientific">Araneus ventricosus</name>
    <name type="common">Orbweaver spider</name>
    <name type="synonym">Epeira ventricosa</name>
    <dbReference type="NCBI Taxonomy" id="182803"/>
    <lineage>
        <taxon>Eukaryota</taxon>
        <taxon>Metazoa</taxon>
        <taxon>Ecdysozoa</taxon>
        <taxon>Arthropoda</taxon>
        <taxon>Chelicerata</taxon>
        <taxon>Arachnida</taxon>
        <taxon>Araneae</taxon>
        <taxon>Araneomorphae</taxon>
        <taxon>Entelegynae</taxon>
        <taxon>Araneoidea</taxon>
        <taxon>Araneidae</taxon>
        <taxon>Araneus</taxon>
    </lineage>
</organism>
<dbReference type="EMBL" id="BGPR01007657">
    <property type="protein sequence ID" value="GBN28554.1"/>
    <property type="molecule type" value="Genomic_DNA"/>
</dbReference>
<evidence type="ECO:0000256" key="1">
    <source>
        <dbReference type="SAM" id="Phobius"/>
    </source>
</evidence>
<keyword evidence="1" id="KW-1133">Transmembrane helix</keyword>
<accession>A0A4Y2MQG0</accession>
<keyword evidence="1" id="KW-0812">Transmembrane</keyword>
<name>A0A4Y2MQG0_ARAVE</name>
<proteinExistence type="predicted"/>
<keyword evidence="3" id="KW-1185">Reference proteome</keyword>
<evidence type="ECO:0000313" key="3">
    <source>
        <dbReference type="Proteomes" id="UP000499080"/>
    </source>
</evidence>